<feature type="transmembrane region" description="Helical" evidence="1">
    <location>
        <begin position="17"/>
        <end position="36"/>
    </location>
</feature>
<proteinExistence type="predicted"/>
<dbReference type="EMBL" id="JAKHPH010000049">
    <property type="protein sequence ID" value="MCZ3668449.1"/>
    <property type="molecule type" value="Genomic_DNA"/>
</dbReference>
<evidence type="ECO:0000313" key="5">
    <source>
        <dbReference type="Proteomes" id="UP001527392"/>
    </source>
</evidence>
<evidence type="ECO:0000256" key="1">
    <source>
        <dbReference type="SAM" id="Phobius"/>
    </source>
</evidence>
<dbReference type="Proteomes" id="UP001212401">
    <property type="component" value="Unassembled WGS sequence"/>
</dbReference>
<accession>A0AAP3DMX5</accession>
<comment type="caution">
    <text evidence="2">The sequence shown here is derived from an EMBL/GenBank/DDBJ whole genome shotgun (WGS) entry which is preliminary data.</text>
</comment>
<keyword evidence="1" id="KW-0472">Membrane</keyword>
<keyword evidence="1" id="KW-1133">Transmembrane helix</keyword>
<evidence type="ECO:0000313" key="3">
    <source>
        <dbReference type="EMBL" id="MCZ3781615.1"/>
    </source>
</evidence>
<sequence length="67" mass="8204">MNRQQLNKQRHQLQIRIAVWCVLTICFTILNMFKLIPFLQWVMWIATLYTVILIVIWVYLTIQLIKK</sequence>
<keyword evidence="5" id="KW-1185">Reference proteome</keyword>
<organism evidence="2 4">
    <name type="scientific">Limosilactobacillus vaginalis</name>
    <dbReference type="NCBI Taxonomy" id="1633"/>
    <lineage>
        <taxon>Bacteria</taxon>
        <taxon>Bacillati</taxon>
        <taxon>Bacillota</taxon>
        <taxon>Bacilli</taxon>
        <taxon>Lactobacillales</taxon>
        <taxon>Lactobacillaceae</taxon>
        <taxon>Limosilactobacillus</taxon>
    </lineage>
</organism>
<feature type="transmembrane region" description="Helical" evidence="1">
    <location>
        <begin position="42"/>
        <end position="62"/>
    </location>
</feature>
<dbReference type="Proteomes" id="UP001527392">
    <property type="component" value="Unassembled WGS sequence"/>
</dbReference>
<dbReference type="RefSeq" id="WP_003717634.1">
    <property type="nucleotide sequence ID" value="NZ_CAJFIS010000012.1"/>
</dbReference>
<gene>
    <name evidence="3" type="ORF">L2504_05615</name>
    <name evidence="2" type="ORF">L2724_09365</name>
</gene>
<reference evidence="2 5" key="1">
    <citation type="submission" date="2022-01" db="EMBL/GenBank/DDBJ databases">
        <title>VMRC isolate genome collection.</title>
        <authorList>
            <person name="France M."/>
            <person name="Rutt L."/>
            <person name="Humphrys M."/>
            <person name="Ravel J."/>
        </authorList>
    </citation>
    <scope>NUCLEOTIDE SEQUENCE</scope>
    <source>
        <strain evidence="3 5">C0030B4</strain>
        <strain evidence="2">C0048A1</strain>
    </source>
</reference>
<dbReference type="EMBL" id="JAKHMS010000011">
    <property type="protein sequence ID" value="MCZ3781615.1"/>
    <property type="molecule type" value="Genomic_DNA"/>
</dbReference>
<dbReference type="AlphaFoldDB" id="A0AAP3DMX5"/>
<evidence type="ECO:0000313" key="2">
    <source>
        <dbReference type="EMBL" id="MCZ3668449.1"/>
    </source>
</evidence>
<keyword evidence="1" id="KW-0812">Transmembrane</keyword>
<evidence type="ECO:0000313" key="4">
    <source>
        <dbReference type="Proteomes" id="UP001212401"/>
    </source>
</evidence>
<name>A0AAP3DMX5_9LACO</name>
<protein>
    <submittedName>
        <fullName evidence="2">Uncharacterized protein</fullName>
    </submittedName>
</protein>